<dbReference type="PROSITE" id="PS51257">
    <property type="entry name" value="PROKAR_LIPOPROTEIN"/>
    <property type="match status" value="1"/>
</dbReference>
<evidence type="ECO:0000313" key="2">
    <source>
        <dbReference type="Proteomes" id="UP001168338"/>
    </source>
</evidence>
<keyword evidence="2" id="KW-1185">Reference proteome</keyword>
<dbReference type="EMBL" id="VCYH01000004">
    <property type="protein sequence ID" value="MDN7024851.1"/>
    <property type="molecule type" value="Genomic_DNA"/>
</dbReference>
<sequence>MAARLILPGVLALCVAVAALAAGCTGPQVPPTGHAAPTEQPVQVPTGEAGPFSEKAFAGEDRVIVRYAPQSDEPTTYHVSYEVPRNSITSQRAKGRLYENIAKTNPITVAIARDPGETVAIDATIRYANGTVVWESSAACGSVVIQER</sequence>
<dbReference type="RefSeq" id="WP_301663966.1">
    <property type="nucleotide sequence ID" value="NZ_VCYH01000004.1"/>
</dbReference>
<organism evidence="1 2">
    <name type="scientific">Methanoculleus frigidifontis</name>
    <dbReference type="NCBI Taxonomy" id="2584085"/>
    <lineage>
        <taxon>Archaea</taxon>
        <taxon>Methanobacteriati</taxon>
        <taxon>Methanobacteriota</taxon>
        <taxon>Stenosarchaea group</taxon>
        <taxon>Methanomicrobia</taxon>
        <taxon>Methanomicrobiales</taxon>
        <taxon>Methanomicrobiaceae</taxon>
        <taxon>Methanoculleus</taxon>
    </lineage>
</organism>
<gene>
    <name evidence="1" type="ORF">FGU65_08115</name>
</gene>
<comment type="caution">
    <text evidence="1">The sequence shown here is derived from an EMBL/GenBank/DDBJ whole genome shotgun (WGS) entry which is preliminary data.</text>
</comment>
<name>A0ABT8MA80_9EURY</name>
<protein>
    <submittedName>
        <fullName evidence="1">Uncharacterized protein</fullName>
    </submittedName>
</protein>
<dbReference type="Proteomes" id="UP001168338">
    <property type="component" value="Unassembled WGS sequence"/>
</dbReference>
<proteinExistence type="predicted"/>
<reference evidence="1" key="1">
    <citation type="submission" date="2019-05" db="EMBL/GenBank/DDBJ databases">
        <title>Methanoculleus sp. FWC-SCC1, a methanogenic archaeon isolated from deep marine cold seep.</title>
        <authorList>
            <person name="Chen Y.-W."/>
            <person name="Chen S.-C."/>
            <person name="Teng N.-H."/>
            <person name="Lai M.-C."/>
        </authorList>
    </citation>
    <scope>NUCLEOTIDE SEQUENCE</scope>
    <source>
        <strain evidence="1">FWC-SCC1</strain>
    </source>
</reference>
<accession>A0ABT8MA80</accession>
<evidence type="ECO:0000313" key="1">
    <source>
        <dbReference type="EMBL" id="MDN7024851.1"/>
    </source>
</evidence>